<dbReference type="AlphaFoldDB" id="A0A448XDC7"/>
<dbReference type="Proteomes" id="UP000784294">
    <property type="component" value="Unassembled WGS sequence"/>
</dbReference>
<accession>A0A448XDC7</accession>
<name>A0A448XDC7_9PLAT</name>
<comment type="caution">
    <text evidence="1">The sequence shown here is derived from an EMBL/GenBank/DDBJ whole genome shotgun (WGS) entry which is preliminary data.</text>
</comment>
<sequence>MRRLGFAEPSPGQATDPLQLGESERNVIYPRLYVRVAGKRGLQAAGALVVCCKRQKVVDTLRRLVTASSGTEENATLHYSVDITSSIAR</sequence>
<evidence type="ECO:0000313" key="1">
    <source>
        <dbReference type="EMBL" id="VEL34155.1"/>
    </source>
</evidence>
<gene>
    <name evidence="1" type="ORF">PXEA_LOCUS27595</name>
</gene>
<protein>
    <submittedName>
        <fullName evidence="1">Uncharacterized protein</fullName>
    </submittedName>
</protein>
<proteinExistence type="predicted"/>
<evidence type="ECO:0000313" key="2">
    <source>
        <dbReference type="Proteomes" id="UP000784294"/>
    </source>
</evidence>
<reference evidence="1" key="1">
    <citation type="submission" date="2018-11" db="EMBL/GenBank/DDBJ databases">
        <authorList>
            <consortium name="Pathogen Informatics"/>
        </authorList>
    </citation>
    <scope>NUCLEOTIDE SEQUENCE</scope>
</reference>
<dbReference type="EMBL" id="CAAALY010247098">
    <property type="protein sequence ID" value="VEL34155.1"/>
    <property type="molecule type" value="Genomic_DNA"/>
</dbReference>
<organism evidence="1 2">
    <name type="scientific">Protopolystoma xenopodis</name>
    <dbReference type="NCBI Taxonomy" id="117903"/>
    <lineage>
        <taxon>Eukaryota</taxon>
        <taxon>Metazoa</taxon>
        <taxon>Spiralia</taxon>
        <taxon>Lophotrochozoa</taxon>
        <taxon>Platyhelminthes</taxon>
        <taxon>Monogenea</taxon>
        <taxon>Polyopisthocotylea</taxon>
        <taxon>Polystomatidea</taxon>
        <taxon>Polystomatidae</taxon>
        <taxon>Protopolystoma</taxon>
    </lineage>
</organism>
<keyword evidence="2" id="KW-1185">Reference proteome</keyword>